<dbReference type="AlphaFoldDB" id="A0A3B0VB67"/>
<dbReference type="PANTHER" id="PTHR42836:SF1">
    <property type="entry name" value="7-CARBOXY-7-DEAZAGUANINE SYNTHASE"/>
    <property type="match status" value="1"/>
</dbReference>
<keyword evidence="2" id="KW-0456">Lyase</keyword>
<proteinExistence type="predicted"/>
<dbReference type="SUPFAM" id="SSF102114">
    <property type="entry name" value="Radical SAM enzymes"/>
    <property type="match status" value="1"/>
</dbReference>
<dbReference type="GO" id="GO:0016829">
    <property type="term" value="F:lyase activity"/>
    <property type="evidence" value="ECO:0007669"/>
    <property type="project" value="UniProtKB-KW"/>
</dbReference>
<gene>
    <name evidence="2" type="ORF">MNBD_DELTA03-51</name>
</gene>
<dbReference type="InterPro" id="IPR013785">
    <property type="entry name" value="Aldolase_TIM"/>
</dbReference>
<feature type="non-terminal residue" evidence="2">
    <location>
        <position position="156"/>
    </location>
</feature>
<reference evidence="2" key="1">
    <citation type="submission" date="2018-06" db="EMBL/GenBank/DDBJ databases">
        <authorList>
            <person name="Zhirakovskaya E."/>
        </authorList>
    </citation>
    <scope>NUCLEOTIDE SEQUENCE</scope>
</reference>
<evidence type="ECO:0000313" key="2">
    <source>
        <dbReference type="EMBL" id="VAW40131.1"/>
    </source>
</evidence>
<dbReference type="PANTHER" id="PTHR42836">
    <property type="entry name" value="7-CARBOXY-7-DEAZAGUANINE SYNTHASE"/>
    <property type="match status" value="1"/>
</dbReference>
<name>A0A3B0VB67_9ZZZZ</name>
<organism evidence="2">
    <name type="scientific">hydrothermal vent metagenome</name>
    <dbReference type="NCBI Taxonomy" id="652676"/>
    <lineage>
        <taxon>unclassified sequences</taxon>
        <taxon>metagenomes</taxon>
        <taxon>ecological metagenomes</taxon>
    </lineage>
</organism>
<keyword evidence="1" id="KW-0408">Iron</keyword>
<dbReference type="EMBL" id="UOEX01000319">
    <property type="protein sequence ID" value="VAW40131.1"/>
    <property type="molecule type" value="Genomic_DNA"/>
</dbReference>
<dbReference type="Gene3D" id="3.20.20.70">
    <property type="entry name" value="Aldolase class I"/>
    <property type="match status" value="1"/>
</dbReference>
<accession>A0A3B0VB67</accession>
<dbReference type="InterPro" id="IPR058240">
    <property type="entry name" value="rSAM_sf"/>
</dbReference>
<keyword evidence="1" id="KW-0479">Metal-binding</keyword>
<dbReference type="EC" id="4.3.99.3" evidence="2"/>
<protein>
    <submittedName>
        <fullName evidence="2">7-carboxy-7-deazaguanine synthase</fullName>
        <ecNumber evidence="2">4.3.99.3</ecNumber>
    </submittedName>
</protein>
<sequence length="156" mass="17498">MAYAAHYPDAIVEVTGGEPLCQANTIPLLRELKKAGRTVLLETNGSLDLAPVPEGVIKIMDLKCPDSGMTDKMRFANLRHLTPDDELKFVLTSRLDYEWAVDIIRRRLPEAINARPLPALLFSPVPTKLEPAALAAWILEDQLPVRLQLQIHKIIW</sequence>
<evidence type="ECO:0000256" key="1">
    <source>
        <dbReference type="ARBA" id="ARBA00022485"/>
    </source>
</evidence>
<dbReference type="GO" id="GO:0051539">
    <property type="term" value="F:4 iron, 4 sulfur cluster binding"/>
    <property type="evidence" value="ECO:0007669"/>
    <property type="project" value="UniProtKB-KW"/>
</dbReference>
<keyword evidence="1" id="KW-0004">4Fe-4S</keyword>
<keyword evidence="1" id="KW-0411">Iron-sulfur</keyword>